<dbReference type="InterPro" id="IPR011042">
    <property type="entry name" value="6-blade_b-propeller_TolB-like"/>
</dbReference>
<dbReference type="RefSeq" id="WP_174880351.1">
    <property type="nucleotide sequence ID" value="NZ_CADEPK010000150.1"/>
</dbReference>
<evidence type="ECO:0000313" key="3">
    <source>
        <dbReference type="Proteomes" id="UP001232245"/>
    </source>
</evidence>
<evidence type="ECO:0000259" key="1">
    <source>
        <dbReference type="PROSITE" id="PS51782"/>
    </source>
</evidence>
<feature type="domain" description="LysM" evidence="1">
    <location>
        <begin position="52"/>
        <end position="96"/>
    </location>
</feature>
<reference evidence="2 3" key="1">
    <citation type="submission" date="2023-07" db="EMBL/GenBank/DDBJ databases">
        <title>Genomic Encyclopedia of Type Strains, Phase IV (KMG-IV): sequencing the most valuable type-strain genomes for metagenomic binning, comparative biology and taxonomic classification.</title>
        <authorList>
            <person name="Goeker M."/>
        </authorList>
    </citation>
    <scope>NUCLEOTIDE SEQUENCE [LARGE SCALE GENOMIC DNA]</scope>
    <source>
        <strain evidence="2 3">DSM 17723</strain>
    </source>
</reference>
<dbReference type="SUPFAM" id="SSF82171">
    <property type="entry name" value="DPP6 N-terminal domain-like"/>
    <property type="match status" value="1"/>
</dbReference>
<organism evidence="2 3">
    <name type="scientific">Metabacillus niabensis</name>
    <dbReference type="NCBI Taxonomy" id="324854"/>
    <lineage>
        <taxon>Bacteria</taxon>
        <taxon>Bacillati</taxon>
        <taxon>Bacillota</taxon>
        <taxon>Bacilli</taxon>
        <taxon>Bacillales</taxon>
        <taxon>Bacillaceae</taxon>
        <taxon>Metabacillus</taxon>
    </lineage>
</organism>
<dbReference type="EMBL" id="JAUSTZ010000009">
    <property type="protein sequence ID" value="MDQ0227475.1"/>
    <property type="molecule type" value="Genomic_DNA"/>
</dbReference>
<dbReference type="PROSITE" id="PS51782">
    <property type="entry name" value="LYSM"/>
    <property type="match status" value="3"/>
</dbReference>
<proteinExistence type="predicted"/>
<dbReference type="PANTHER" id="PTHR33734">
    <property type="entry name" value="LYSM DOMAIN-CONTAINING GPI-ANCHORED PROTEIN 2"/>
    <property type="match status" value="1"/>
</dbReference>
<dbReference type="PANTHER" id="PTHR33734:SF22">
    <property type="entry name" value="MEMBRANE-BOUND LYTIC MUREIN TRANSGLYCOSYLASE D"/>
    <property type="match status" value="1"/>
</dbReference>
<feature type="domain" description="LysM" evidence="1">
    <location>
        <begin position="101"/>
        <end position="150"/>
    </location>
</feature>
<keyword evidence="3" id="KW-1185">Reference proteome</keyword>
<accession>A0ABT9Z632</accession>
<dbReference type="SMART" id="SM00257">
    <property type="entry name" value="LysM"/>
    <property type="match status" value="3"/>
</dbReference>
<dbReference type="Proteomes" id="UP001232245">
    <property type="component" value="Unassembled WGS sequence"/>
</dbReference>
<gene>
    <name evidence="2" type="ORF">J2S02_003820</name>
</gene>
<dbReference type="SUPFAM" id="SSF54106">
    <property type="entry name" value="LysM domain"/>
    <property type="match status" value="2"/>
</dbReference>
<name>A0ABT9Z632_9BACI</name>
<dbReference type="Gene3D" id="2.120.10.30">
    <property type="entry name" value="TolB, C-terminal domain"/>
    <property type="match status" value="1"/>
</dbReference>
<comment type="caution">
    <text evidence="2">The sequence shown here is derived from an EMBL/GenBank/DDBJ whole genome shotgun (WGS) entry which is preliminary data.</text>
</comment>
<sequence>MQMFYTVRNGDTLYQIAARWKLPVQAIIAANNLRPPYTISCGEQLSIPPGVNIIRVSEADTIEQLSQYYGIPITEIIEKNALTPPYVLKDKQFLSIPQGVPYYTVRPGDDLYHIARRFNILIDGKINPEPIRLLNHLHSKRLIPGSKLKIPYTLPLTTGMIAFNSLSNGHYDLFVFDLKSGNVSKLTNQLTDENTTPFWSADNTMIAFVGKQGKVYLANLHQSLILNIDQIKIGTSIQWSPNNKNMAYKKDEDMIIYHIETAKRKKIKIGNHAEICLFLNDNVMVYHDIDSSGNGQLYKINIDGTNKAQITNNRNGKIEKIRITQNRQYAVYLTTKSPFFLFVTHLTTLDTFKIKNNNNWSNQLPIQSKNTLQLAYSSTEEMNEDEWYSHIRLKEVTENDDRILAVTDSESPPMTFSPNGRLISFLSGYKGNKYASEIWIVDTKHSVPIRLLEGEQITSICWSKSI</sequence>
<dbReference type="CDD" id="cd00118">
    <property type="entry name" value="LysM"/>
    <property type="match status" value="2"/>
</dbReference>
<evidence type="ECO:0000313" key="2">
    <source>
        <dbReference type="EMBL" id="MDQ0227475.1"/>
    </source>
</evidence>
<dbReference type="InterPro" id="IPR036779">
    <property type="entry name" value="LysM_dom_sf"/>
</dbReference>
<dbReference type="InterPro" id="IPR018392">
    <property type="entry name" value="LysM"/>
</dbReference>
<dbReference type="InterPro" id="IPR015943">
    <property type="entry name" value="WD40/YVTN_repeat-like_dom_sf"/>
</dbReference>
<dbReference type="InterPro" id="IPR011659">
    <property type="entry name" value="WD40"/>
</dbReference>
<dbReference type="Gene3D" id="3.10.350.10">
    <property type="entry name" value="LysM domain"/>
    <property type="match status" value="2"/>
</dbReference>
<feature type="domain" description="LysM" evidence="1">
    <location>
        <begin position="3"/>
        <end position="47"/>
    </location>
</feature>
<dbReference type="Pfam" id="PF07676">
    <property type="entry name" value="PD40"/>
    <property type="match status" value="1"/>
</dbReference>
<protein>
    <submittedName>
        <fullName evidence="2">TolB protein</fullName>
    </submittedName>
</protein>
<dbReference type="Gene3D" id="2.130.10.10">
    <property type="entry name" value="YVTN repeat-like/Quinoprotein amine dehydrogenase"/>
    <property type="match status" value="1"/>
</dbReference>
<dbReference type="Pfam" id="PF01476">
    <property type="entry name" value="LysM"/>
    <property type="match status" value="3"/>
</dbReference>